<evidence type="ECO:0000256" key="5">
    <source>
        <dbReference type="ARBA" id="ARBA00023136"/>
    </source>
</evidence>
<proteinExistence type="inferred from homology"/>
<sequence>MTDDVRPDDYEGHYFDPGEATSSTVFVLIGLISLVVFLRIARYHYRHGFESHFQKIFLVFTANTGVFPGVVSWLSEYSILLQMLGTLLTALNRATALAFPTKYMNIWGPYTWHYIGITALIPFIYRAPSFTATSHFLRLGWGYYIPYTIENGEFAVLIKEAYYPACGITIFLTLLVNTYTSVKLFSYTKKLKQRELVNTIALICVNTMDLDNNYVIFFLQPIFADIANFLPLWFLLLISEETRAMVSGKLARDAKPISGIFLTSIGTKHELDKRRGSQFSTTTVNKL</sequence>
<evidence type="ECO:0000256" key="1">
    <source>
        <dbReference type="ARBA" id="ARBA00004141"/>
    </source>
</evidence>
<accession>A0AA36DF45</accession>
<feature type="transmembrane region" description="Helical" evidence="6">
    <location>
        <begin position="53"/>
        <end position="73"/>
    </location>
</feature>
<dbReference type="GO" id="GO:0016020">
    <property type="term" value="C:membrane"/>
    <property type="evidence" value="ECO:0007669"/>
    <property type="project" value="UniProtKB-SubCell"/>
</dbReference>
<name>A0AA36DF45_9BILA</name>
<comment type="subcellular location">
    <subcellularLocation>
        <location evidence="1">Membrane</location>
        <topology evidence="1">Multi-pass membrane protein</topology>
    </subcellularLocation>
</comment>
<dbReference type="GO" id="GO:0007606">
    <property type="term" value="P:sensory perception of chemical stimulus"/>
    <property type="evidence" value="ECO:0007669"/>
    <property type="project" value="UniProtKB-UniRule"/>
</dbReference>
<protein>
    <recommendedName>
        <fullName evidence="6">Serpentine receptor class gamma</fullName>
    </recommendedName>
</protein>
<keyword evidence="5 6" id="KW-0472">Membrane</keyword>
<organism evidence="7 8">
    <name type="scientific">Mesorhabditis spiculigera</name>
    <dbReference type="NCBI Taxonomy" id="96644"/>
    <lineage>
        <taxon>Eukaryota</taxon>
        <taxon>Metazoa</taxon>
        <taxon>Ecdysozoa</taxon>
        <taxon>Nematoda</taxon>
        <taxon>Chromadorea</taxon>
        <taxon>Rhabditida</taxon>
        <taxon>Rhabditina</taxon>
        <taxon>Rhabditomorpha</taxon>
        <taxon>Rhabditoidea</taxon>
        <taxon>Rhabditidae</taxon>
        <taxon>Mesorhabditinae</taxon>
        <taxon>Mesorhabditis</taxon>
    </lineage>
</organism>
<gene>
    <name evidence="7" type="ORF">MSPICULIGERA_LOCUS23152</name>
</gene>
<feature type="transmembrane region" description="Helical" evidence="6">
    <location>
        <begin position="161"/>
        <end position="179"/>
    </location>
</feature>
<keyword evidence="4 6" id="KW-1133">Transmembrane helix</keyword>
<reference evidence="7" key="1">
    <citation type="submission" date="2023-06" db="EMBL/GenBank/DDBJ databases">
        <authorList>
            <person name="Delattre M."/>
        </authorList>
    </citation>
    <scope>NUCLEOTIDE SEQUENCE</scope>
    <source>
        <strain evidence="7">AF72</strain>
    </source>
</reference>
<feature type="transmembrane region" description="Helical" evidence="6">
    <location>
        <begin position="111"/>
        <end position="128"/>
    </location>
</feature>
<keyword evidence="3 6" id="KW-0812">Transmembrane</keyword>
<evidence type="ECO:0000313" key="7">
    <source>
        <dbReference type="EMBL" id="CAJ0585120.1"/>
    </source>
</evidence>
<comment type="similarity">
    <text evidence="2 6">Belongs to the nematode receptor-like protein srg family.</text>
</comment>
<dbReference type="Proteomes" id="UP001177023">
    <property type="component" value="Unassembled WGS sequence"/>
</dbReference>
<keyword evidence="8" id="KW-1185">Reference proteome</keyword>
<dbReference type="Pfam" id="PF02118">
    <property type="entry name" value="Srg"/>
    <property type="match status" value="1"/>
</dbReference>
<evidence type="ECO:0000256" key="3">
    <source>
        <dbReference type="ARBA" id="ARBA00022692"/>
    </source>
</evidence>
<evidence type="ECO:0000313" key="8">
    <source>
        <dbReference type="Proteomes" id="UP001177023"/>
    </source>
</evidence>
<feature type="non-terminal residue" evidence="7">
    <location>
        <position position="287"/>
    </location>
</feature>
<evidence type="ECO:0000256" key="6">
    <source>
        <dbReference type="RuleBase" id="RU280813"/>
    </source>
</evidence>
<dbReference type="EMBL" id="CATQJA010002702">
    <property type="protein sequence ID" value="CAJ0585120.1"/>
    <property type="molecule type" value="Genomic_DNA"/>
</dbReference>
<comment type="caution">
    <text evidence="6">Lacks conserved residue(s) required for the propagation of feature annotation.</text>
</comment>
<dbReference type="InterPro" id="IPR000609">
    <property type="entry name" value="7TM_GPCR_serpentine_rcpt_Srg"/>
</dbReference>
<dbReference type="GO" id="GO:0004888">
    <property type="term" value="F:transmembrane signaling receptor activity"/>
    <property type="evidence" value="ECO:0007669"/>
    <property type="project" value="InterPro"/>
</dbReference>
<feature type="transmembrane region" description="Helical" evidence="6">
    <location>
        <begin position="214"/>
        <end position="238"/>
    </location>
</feature>
<dbReference type="AlphaFoldDB" id="A0AA36DF45"/>
<evidence type="ECO:0000256" key="2">
    <source>
        <dbReference type="ARBA" id="ARBA00005692"/>
    </source>
</evidence>
<evidence type="ECO:0000256" key="4">
    <source>
        <dbReference type="ARBA" id="ARBA00022989"/>
    </source>
</evidence>
<comment type="caution">
    <text evidence="7">The sequence shown here is derived from an EMBL/GenBank/DDBJ whole genome shotgun (WGS) entry which is preliminary data.</text>
</comment>
<feature type="transmembrane region" description="Helical" evidence="6">
    <location>
        <begin position="20"/>
        <end position="41"/>
    </location>
</feature>